<evidence type="ECO:0008006" key="9">
    <source>
        <dbReference type="Google" id="ProtNLM"/>
    </source>
</evidence>
<keyword evidence="3" id="KW-0645">Protease</keyword>
<dbReference type="Proteomes" id="UP000256645">
    <property type="component" value="Unassembled WGS sequence"/>
</dbReference>
<sequence>MAKKFLLLLLTLLSSLALVMSSPIKQSPLGHIDNDYNVLAESTKKAYTIVEQGEDICRAGTKQYTGMIDVSESNSLFYWFFESRNDPENDPVVVWINGGPGGSSLFGLFREIGPCLVNSFGNDTTFNAASWNNYSNMLFIDQPAGVGFSSVNGSIEGGPATLLGAAADFEKFLTIFFTEAFPRFSTQPFHLTGESFAGHYLPAFAKYIGERQKMLAKDRLPVPIQSLVLVDAAVDLTMNVIGGLYDHFCSRDEAGHLNKPNGFNQTACTAMEESLPACEKLMHHCDDTYDKNVCKYAVTYCEEEVGKWLFYDIVEGGRDPYDDRKVCEDPPLCEDFENGTTITYLNSKRVHDALEIPLNFTYYGLNMELNERFCASGDCAVPTTRELQYVLEEMDTKVLVINGNNDALVTTEGNIRFYESLSWNKQALFRVQHFVDWFWPNGKIGGMKGGQAKSAGKLSFATVDEAGHTSPGDQPEAVAFLIECWVNGASVSGSPCPI</sequence>
<accession>A0A3D8S8T2</accession>
<organism evidence="7 8">
    <name type="scientific">Coleophoma cylindrospora</name>
    <dbReference type="NCBI Taxonomy" id="1849047"/>
    <lineage>
        <taxon>Eukaryota</taxon>
        <taxon>Fungi</taxon>
        <taxon>Dikarya</taxon>
        <taxon>Ascomycota</taxon>
        <taxon>Pezizomycotina</taxon>
        <taxon>Leotiomycetes</taxon>
        <taxon>Helotiales</taxon>
        <taxon>Dermateaceae</taxon>
        <taxon>Coleophoma</taxon>
    </lineage>
</organism>
<keyword evidence="2" id="KW-0121">Carboxypeptidase</keyword>
<keyword evidence="6" id="KW-0732">Signal</keyword>
<dbReference type="SUPFAM" id="SSF53474">
    <property type="entry name" value="alpha/beta-Hydrolases"/>
    <property type="match status" value="1"/>
</dbReference>
<protein>
    <recommendedName>
        <fullName evidence="9">Carboxypeptidase Y</fullName>
    </recommendedName>
</protein>
<dbReference type="Gene3D" id="1.10.287.410">
    <property type="match status" value="1"/>
</dbReference>
<feature type="signal peptide" evidence="6">
    <location>
        <begin position="1"/>
        <end position="21"/>
    </location>
</feature>
<dbReference type="AlphaFoldDB" id="A0A3D8S8T2"/>
<dbReference type="STRING" id="1849047.A0A3D8S8T2"/>
<dbReference type="OrthoDB" id="443318at2759"/>
<gene>
    <name evidence="7" type="ORF">BP6252_03663</name>
</gene>
<evidence type="ECO:0000256" key="2">
    <source>
        <dbReference type="ARBA" id="ARBA00022645"/>
    </source>
</evidence>
<evidence type="ECO:0000256" key="5">
    <source>
        <dbReference type="ARBA" id="ARBA00023180"/>
    </source>
</evidence>
<keyword evidence="5" id="KW-0325">Glycoprotein</keyword>
<feature type="chain" id="PRO_5017545195" description="Carboxypeptidase Y" evidence="6">
    <location>
        <begin position="22"/>
        <end position="498"/>
    </location>
</feature>
<evidence type="ECO:0000313" key="7">
    <source>
        <dbReference type="EMBL" id="RDW82551.1"/>
    </source>
</evidence>
<dbReference type="Gene3D" id="3.40.50.1820">
    <property type="entry name" value="alpha/beta hydrolase"/>
    <property type="match status" value="1"/>
</dbReference>
<evidence type="ECO:0000256" key="4">
    <source>
        <dbReference type="ARBA" id="ARBA00022801"/>
    </source>
</evidence>
<dbReference type="GO" id="GO:0000324">
    <property type="term" value="C:fungal-type vacuole"/>
    <property type="evidence" value="ECO:0007669"/>
    <property type="project" value="TreeGrafter"/>
</dbReference>
<dbReference type="PANTHER" id="PTHR11802">
    <property type="entry name" value="SERINE PROTEASE FAMILY S10 SERINE CARBOXYPEPTIDASE"/>
    <property type="match status" value="1"/>
</dbReference>
<name>A0A3D8S8T2_9HELO</name>
<dbReference type="EMBL" id="PDLM01000003">
    <property type="protein sequence ID" value="RDW82551.1"/>
    <property type="molecule type" value="Genomic_DNA"/>
</dbReference>
<evidence type="ECO:0000256" key="3">
    <source>
        <dbReference type="ARBA" id="ARBA00022670"/>
    </source>
</evidence>
<keyword evidence="4" id="KW-0378">Hydrolase</keyword>
<dbReference type="Pfam" id="PF00450">
    <property type="entry name" value="Peptidase_S10"/>
    <property type="match status" value="1"/>
</dbReference>
<dbReference type="PRINTS" id="PR00724">
    <property type="entry name" value="CRBOXYPTASEC"/>
</dbReference>
<keyword evidence="8" id="KW-1185">Reference proteome</keyword>
<dbReference type="PANTHER" id="PTHR11802:SF432">
    <property type="entry name" value="Y, PUTATIVE-RELATED"/>
    <property type="match status" value="1"/>
</dbReference>
<evidence type="ECO:0000256" key="1">
    <source>
        <dbReference type="ARBA" id="ARBA00009431"/>
    </source>
</evidence>
<dbReference type="InterPro" id="IPR029058">
    <property type="entry name" value="AB_hydrolase_fold"/>
</dbReference>
<dbReference type="GO" id="GO:0004185">
    <property type="term" value="F:serine-type carboxypeptidase activity"/>
    <property type="evidence" value="ECO:0007669"/>
    <property type="project" value="InterPro"/>
</dbReference>
<evidence type="ECO:0000313" key="8">
    <source>
        <dbReference type="Proteomes" id="UP000256645"/>
    </source>
</evidence>
<reference evidence="7 8" key="1">
    <citation type="journal article" date="2018" name="IMA Fungus">
        <title>IMA Genome-F 9: Draft genome sequence of Annulohypoxylon stygium, Aspergillus mulundensis, Berkeleyomyces basicola (syn. Thielaviopsis basicola), Ceratocystis smalleyi, two Cercospora beticola strains, Coleophoma cylindrospora, Fusarium fracticaudum, Phialophora cf. hyalina, and Morchella septimelata.</title>
        <authorList>
            <person name="Wingfield B.D."/>
            <person name="Bills G.F."/>
            <person name="Dong Y."/>
            <person name="Huang W."/>
            <person name="Nel W.J."/>
            <person name="Swalarsk-Parry B.S."/>
            <person name="Vaghefi N."/>
            <person name="Wilken P.M."/>
            <person name="An Z."/>
            <person name="de Beer Z.W."/>
            <person name="De Vos L."/>
            <person name="Chen L."/>
            <person name="Duong T.A."/>
            <person name="Gao Y."/>
            <person name="Hammerbacher A."/>
            <person name="Kikkert J.R."/>
            <person name="Li Y."/>
            <person name="Li H."/>
            <person name="Li K."/>
            <person name="Li Q."/>
            <person name="Liu X."/>
            <person name="Ma X."/>
            <person name="Naidoo K."/>
            <person name="Pethybridge S.J."/>
            <person name="Sun J."/>
            <person name="Steenkamp E.T."/>
            <person name="van der Nest M.A."/>
            <person name="van Wyk S."/>
            <person name="Wingfield M.J."/>
            <person name="Xiong C."/>
            <person name="Yue Q."/>
            <person name="Zhang X."/>
        </authorList>
    </citation>
    <scope>NUCLEOTIDE SEQUENCE [LARGE SCALE GENOMIC DNA]</scope>
    <source>
        <strain evidence="7 8">BP6252</strain>
    </source>
</reference>
<evidence type="ECO:0000256" key="6">
    <source>
        <dbReference type="SAM" id="SignalP"/>
    </source>
</evidence>
<dbReference type="InterPro" id="IPR001563">
    <property type="entry name" value="Peptidase_S10"/>
</dbReference>
<proteinExistence type="inferred from homology"/>
<comment type="similarity">
    <text evidence="1">Belongs to the peptidase S10 family.</text>
</comment>
<comment type="caution">
    <text evidence="7">The sequence shown here is derived from an EMBL/GenBank/DDBJ whole genome shotgun (WGS) entry which is preliminary data.</text>
</comment>
<dbReference type="GO" id="GO:0006508">
    <property type="term" value="P:proteolysis"/>
    <property type="evidence" value="ECO:0007669"/>
    <property type="project" value="UniProtKB-KW"/>
</dbReference>